<comment type="caution">
    <text evidence="2">The sequence shown here is derived from an EMBL/GenBank/DDBJ whole genome shotgun (WGS) entry which is preliminary data.</text>
</comment>
<accession>A0A8H3AF35</accession>
<name>A0A8H3AF35_9AGAM</name>
<protein>
    <submittedName>
        <fullName evidence="2">Uncharacterized protein</fullName>
    </submittedName>
</protein>
<organism evidence="2 3">
    <name type="scientific">Rhizoctonia solani</name>
    <dbReference type="NCBI Taxonomy" id="456999"/>
    <lineage>
        <taxon>Eukaryota</taxon>
        <taxon>Fungi</taxon>
        <taxon>Dikarya</taxon>
        <taxon>Basidiomycota</taxon>
        <taxon>Agaricomycotina</taxon>
        <taxon>Agaricomycetes</taxon>
        <taxon>Cantharellales</taxon>
        <taxon>Ceratobasidiaceae</taxon>
        <taxon>Rhizoctonia</taxon>
    </lineage>
</organism>
<evidence type="ECO:0000313" key="3">
    <source>
        <dbReference type="Proteomes" id="UP000663853"/>
    </source>
</evidence>
<dbReference type="AlphaFoldDB" id="A0A8H3AF35"/>
<dbReference type="Proteomes" id="UP000663853">
    <property type="component" value="Unassembled WGS sequence"/>
</dbReference>
<reference evidence="2" key="1">
    <citation type="submission" date="2021-01" db="EMBL/GenBank/DDBJ databases">
        <authorList>
            <person name="Kaushik A."/>
        </authorList>
    </citation>
    <scope>NUCLEOTIDE SEQUENCE</scope>
    <source>
        <strain evidence="2">AG6-10EEA</strain>
    </source>
</reference>
<proteinExistence type="predicted"/>
<gene>
    <name evidence="2" type="ORF">RDB_LOCUS5096</name>
</gene>
<feature type="region of interest" description="Disordered" evidence="1">
    <location>
        <begin position="1"/>
        <end position="21"/>
    </location>
</feature>
<sequence length="286" mass="31263">MEDAFADLVLTDPEDEQPEMSSRKVRIARAFDESKKSYASEVVVTPPGWFQVAVQSGDLTKLDGRHIEWSVQRLYLQKAYKHAQTLALAVLRAAGQLDPGPTTGTLPKNEARDREMLDTAIRCAIKLGDEAAVGLAEASRARWTNTPGLAHTAGEAFLFSNKPYEAISALLHATRLRTPSHPALALLARALQDASKERENDSLGELGNVIAQYAERTQPAFERGLFPGEDPVRLKNKEKARVPTESVVRAWATEGGLGEVDVRLMVALCCTGDAEGEDTERSVRSI</sequence>
<evidence type="ECO:0000313" key="2">
    <source>
        <dbReference type="EMBL" id="CAE6414934.1"/>
    </source>
</evidence>
<evidence type="ECO:0000256" key="1">
    <source>
        <dbReference type="SAM" id="MobiDB-lite"/>
    </source>
</evidence>
<dbReference type="EMBL" id="CAJMXA010000079">
    <property type="protein sequence ID" value="CAE6414934.1"/>
    <property type="molecule type" value="Genomic_DNA"/>
</dbReference>